<reference evidence="1 2" key="1">
    <citation type="journal article" date="2014" name="Genome Announc.">
        <title>Draft Genome Sequence of the Boron-Tolerant and Moderately Halotolerant Bacterium Gracilibacillus boraciitolerans JCM 21714T.</title>
        <authorList>
            <person name="Ahmed I."/>
            <person name="Oshima K."/>
            <person name="Suda W."/>
            <person name="Kitamura K."/>
            <person name="Iida T."/>
            <person name="Ohmori Y."/>
            <person name="Fujiwara T."/>
            <person name="Hattori M."/>
            <person name="Ohkuma M."/>
        </authorList>
    </citation>
    <scope>NUCLEOTIDE SEQUENCE [LARGE SCALE GENOMIC DNA]</scope>
    <source>
        <strain evidence="1 2">JCM 21714</strain>
    </source>
</reference>
<name>W4VMD4_9BACI</name>
<comment type="caution">
    <text evidence="1">The sequence shown here is derived from an EMBL/GenBank/DDBJ whole genome shotgun (WGS) entry which is preliminary data.</text>
</comment>
<dbReference type="EMBL" id="BAVS01000026">
    <property type="protein sequence ID" value="GAE94545.1"/>
    <property type="molecule type" value="Genomic_DNA"/>
</dbReference>
<proteinExistence type="predicted"/>
<evidence type="ECO:0000313" key="2">
    <source>
        <dbReference type="Proteomes" id="UP000019102"/>
    </source>
</evidence>
<dbReference type="eggNOG" id="ENOG5034CF7">
    <property type="taxonomic scope" value="Bacteria"/>
</dbReference>
<evidence type="ECO:0000313" key="1">
    <source>
        <dbReference type="EMBL" id="GAE94545.1"/>
    </source>
</evidence>
<sequence>MNFDLELFRELNIALKCYALLQISSEFIIHHTQTVAHSIKEAISISRGFSLEALPELEEYVNQFGYAKRNRITVYTIRFLHFISHPNMDEFIEMCTPPFYQYVQRNRKLPKYEYILLFDDVINDFENDCTSMSEQNTTQFYYGGKLQPLFLYALVNSSY</sequence>
<gene>
    <name evidence="1" type="ORF">JCM21714_3708</name>
</gene>
<accession>W4VMD4</accession>
<dbReference type="STRING" id="1298598.JCM21714_3708"/>
<dbReference type="AlphaFoldDB" id="W4VMD4"/>
<organism evidence="1 2">
    <name type="scientific">Gracilibacillus boraciitolerans JCM 21714</name>
    <dbReference type="NCBI Taxonomy" id="1298598"/>
    <lineage>
        <taxon>Bacteria</taxon>
        <taxon>Bacillati</taxon>
        <taxon>Bacillota</taxon>
        <taxon>Bacilli</taxon>
        <taxon>Bacillales</taxon>
        <taxon>Bacillaceae</taxon>
        <taxon>Gracilibacillus</taxon>
    </lineage>
</organism>
<keyword evidence="2" id="KW-1185">Reference proteome</keyword>
<protein>
    <submittedName>
        <fullName evidence="1">Uncharacterized protein</fullName>
    </submittedName>
</protein>
<dbReference type="Proteomes" id="UP000019102">
    <property type="component" value="Unassembled WGS sequence"/>
</dbReference>